<gene>
    <name evidence="5" type="ORF">ScoT_08440</name>
</gene>
<proteinExistence type="predicted"/>
<comment type="caution">
    <text evidence="5">The sequence shown here is derived from an EMBL/GenBank/DDBJ whole genome shotgun (WGS) entry which is preliminary data.</text>
</comment>
<feature type="region of interest" description="Disordered" evidence="3">
    <location>
        <begin position="137"/>
        <end position="185"/>
    </location>
</feature>
<dbReference type="GO" id="GO:0046872">
    <property type="term" value="F:metal ion binding"/>
    <property type="evidence" value="ECO:0007669"/>
    <property type="project" value="UniProtKB-KW"/>
</dbReference>
<evidence type="ECO:0000313" key="6">
    <source>
        <dbReference type="Proteomes" id="UP001051844"/>
    </source>
</evidence>
<evidence type="ECO:0000259" key="4">
    <source>
        <dbReference type="Pfam" id="PF13359"/>
    </source>
</evidence>
<accession>A0AA37BTV5</accession>
<dbReference type="Pfam" id="PF13359">
    <property type="entry name" value="DDE_Tnp_4"/>
    <property type="match status" value="1"/>
</dbReference>
<comment type="cofactor">
    <cofactor evidence="1">
        <name>a divalent metal cation</name>
        <dbReference type="ChEBI" id="CHEBI:60240"/>
    </cofactor>
</comment>
<name>A0AA37BTV5_9ACTN</name>
<organism evidence="5 6">
    <name type="scientific">Streptomyces albidoflavus</name>
    <dbReference type="NCBI Taxonomy" id="1886"/>
    <lineage>
        <taxon>Bacteria</taxon>
        <taxon>Bacillati</taxon>
        <taxon>Actinomycetota</taxon>
        <taxon>Actinomycetes</taxon>
        <taxon>Kitasatosporales</taxon>
        <taxon>Streptomycetaceae</taxon>
        <taxon>Streptomyces</taxon>
        <taxon>Streptomyces albidoflavus group</taxon>
    </lineage>
</organism>
<dbReference type="InterPro" id="IPR027806">
    <property type="entry name" value="HARBI1_dom"/>
</dbReference>
<evidence type="ECO:0000256" key="3">
    <source>
        <dbReference type="SAM" id="MobiDB-lite"/>
    </source>
</evidence>
<evidence type="ECO:0000256" key="2">
    <source>
        <dbReference type="ARBA" id="ARBA00022723"/>
    </source>
</evidence>
<reference evidence="5" key="1">
    <citation type="submission" date="2022-09" db="EMBL/GenBank/DDBJ databases">
        <title>Whole genome shotgun sequence of Streptomyces albidoflavus NBRC 12854.</title>
        <authorList>
            <person name="Komaki H."/>
            <person name="Tamura T."/>
        </authorList>
    </citation>
    <scope>NUCLEOTIDE SEQUENCE</scope>
    <source>
        <strain evidence="5">NBRC 12854</strain>
    </source>
</reference>
<dbReference type="AlphaFoldDB" id="A0AA37BTV5"/>
<keyword evidence="2" id="KW-0479">Metal-binding</keyword>
<dbReference type="Proteomes" id="UP001051844">
    <property type="component" value="Unassembled WGS sequence"/>
</dbReference>
<evidence type="ECO:0000313" key="5">
    <source>
        <dbReference type="EMBL" id="GHI44670.1"/>
    </source>
</evidence>
<evidence type="ECO:0000256" key="1">
    <source>
        <dbReference type="ARBA" id="ARBA00001968"/>
    </source>
</evidence>
<dbReference type="EMBL" id="BNDZ01000003">
    <property type="protein sequence ID" value="GHI44670.1"/>
    <property type="molecule type" value="Genomic_DNA"/>
</dbReference>
<protein>
    <recommendedName>
        <fullName evidence="4">DDE Tnp4 domain-containing protein</fullName>
    </recommendedName>
</protein>
<sequence length="185" mass="20296">MKGRTRRHVVKHVRARAACSHPALAGVFRAHVFRVDRSTVSGAIREVRPLPAARGFAIPDRPFPRIRALEDLFAFADAEGVGLRIDGTEVRVRRPRAGRKAFVSGKEKQNTIKTTTFGDGQGRTLLSGVVRPGRMHDLTRYAPRVSPSSSGSTPRSKRRSKGCRGPANEPAGRRLRPQPRPAAIP</sequence>
<feature type="domain" description="DDE Tnp4" evidence="4">
    <location>
        <begin position="85"/>
        <end position="138"/>
    </location>
</feature>